<feature type="region of interest" description="Disordered" evidence="1">
    <location>
        <begin position="1"/>
        <end position="40"/>
    </location>
</feature>
<evidence type="ECO:0000313" key="3">
    <source>
        <dbReference type="Proteomes" id="UP001597053"/>
    </source>
</evidence>
<proteinExistence type="predicted"/>
<organism evidence="2 3">
    <name type="scientific">Micromonospora azadirachtae</name>
    <dbReference type="NCBI Taxonomy" id="1970735"/>
    <lineage>
        <taxon>Bacteria</taxon>
        <taxon>Bacillati</taxon>
        <taxon>Actinomycetota</taxon>
        <taxon>Actinomycetes</taxon>
        <taxon>Micromonosporales</taxon>
        <taxon>Micromonosporaceae</taxon>
        <taxon>Micromonospora</taxon>
    </lineage>
</organism>
<comment type="caution">
    <text evidence="2">The sequence shown here is derived from an EMBL/GenBank/DDBJ whole genome shotgun (WGS) entry which is preliminary data.</text>
</comment>
<sequence>MAVQTGLGEPRGPWFVSPELDPDGRSRRGGDGSGGDRGGRLWRGRMLAALA</sequence>
<evidence type="ECO:0000256" key="1">
    <source>
        <dbReference type="SAM" id="MobiDB-lite"/>
    </source>
</evidence>
<evidence type="ECO:0000313" key="2">
    <source>
        <dbReference type="EMBL" id="MFD0787788.1"/>
    </source>
</evidence>
<dbReference type="Proteomes" id="UP001597053">
    <property type="component" value="Unassembled WGS sequence"/>
</dbReference>
<dbReference type="EMBL" id="JBHTHM010002255">
    <property type="protein sequence ID" value="MFD0787788.1"/>
    <property type="molecule type" value="Genomic_DNA"/>
</dbReference>
<keyword evidence="3" id="KW-1185">Reference proteome</keyword>
<feature type="non-terminal residue" evidence="2">
    <location>
        <position position="51"/>
    </location>
</feature>
<name>A0ABW3A9X3_9ACTN</name>
<protein>
    <submittedName>
        <fullName evidence="2">Peptidase S1</fullName>
    </submittedName>
</protein>
<reference evidence="3" key="1">
    <citation type="journal article" date="2019" name="Int. J. Syst. Evol. Microbiol.">
        <title>The Global Catalogue of Microorganisms (GCM) 10K type strain sequencing project: providing services to taxonomists for standard genome sequencing and annotation.</title>
        <authorList>
            <consortium name="The Broad Institute Genomics Platform"/>
            <consortium name="The Broad Institute Genome Sequencing Center for Infectious Disease"/>
            <person name="Wu L."/>
            <person name="Ma J."/>
        </authorList>
    </citation>
    <scope>NUCLEOTIDE SEQUENCE [LARGE SCALE GENOMIC DNA]</scope>
    <source>
        <strain evidence="3">JCM 32148</strain>
    </source>
</reference>
<gene>
    <name evidence="2" type="ORF">ACFQZ8_28105</name>
</gene>
<accession>A0ABW3A9X3</accession>